<dbReference type="OrthoDB" id="8046861at2"/>
<sequence>MITKKNIYPLFNISIKGLTLLGKFGLIFYMAKHLLPSDVGTYGLLTVLIFYSLYAVGLDFYTYSTRELVKLDKSEWWKYIKSQLFLILTSYFLFLPIVLVITYNILGIDWIPFFIVLLILEHVNQEISRLLIIFHKNIWANNLNFIRQGLWCFILVLLVETNISELTLEFIFILWSVFNLLALTIGSCLLKKQIIFNKSCIDFLWLKKGLKVSFLFLMATLCIRAISTIDRIWLEHIDGLTLVGAYSLYVGLTNSLIGFLDSGVFSFIYPKMIKDVHNQTLFLSHVKKLASHTFIFTILISISLLIITPFLLNWIGKEIYKNYIDMFYIVLIANIIYCLSMIFHYILYSHNKDKQIFFSHLMAMITFFIATSSLILLDINNSVAYGVLMSFLGLFLVKLYYASIILKKEDNNELSYSC</sequence>
<dbReference type="PANTHER" id="PTHR30250:SF11">
    <property type="entry name" value="O-ANTIGEN TRANSPORTER-RELATED"/>
    <property type="match status" value="1"/>
</dbReference>
<keyword evidence="3 6" id="KW-0812">Transmembrane</keyword>
<feature type="transmembrane region" description="Helical" evidence="6">
    <location>
        <begin position="145"/>
        <end position="164"/>
    </location>
</feature>
<evidence type="ECO:0000256" key="5">
    <source>
        <dbReference type="ARBA" id="ARBA00023136"/>
    </source>
</evidence>
<keyword evidence="8" id="KW-1185">Reference proteome</keyword>
<evidence type="ECO:0008006" key="9">
    <source>
        <dbReference type="Google" id="ProtNLM"/>
    </source>
</evidence>
<protein>
    <recommendedName>
        <fullName evidence="9">Polysaccharide biosynthesis protein</fullName>
    </recommendedName>
</protein>
<evidence type="ECO:0000256" key="3">
    <source>
        <dbReference type="ARBA" id="ARBA00022692"/>
    </source>
</evidence>
<reference evidence="7 8" key="1">
    <citation type="submission" date="2016-10" db="EMBL/GenBank/DDBJ databases">
        <title>Rodentibacter gen. nov. and new species.</title>
        <authorList>
            <person name="Christensen H."/>
        </authorList>
    </citation>
    <scope>NUCLEOTIDE SEQUENCE [LARGE SCALE GENOMIC DNA]</scope>
    <source>
        <strain evidence="7 8">H1987082031</strain>
    </source>
</reference>
<feature type="transmembrane region" description="Helical" evidence="6">
    <location>
        <begin position="327"/>
        <end position="347"/>
    </location>
</feature>
<gene>
    <name evidence="7" type="ORF">BKK52_12570</name>
</gene>
<accession>A0A1V3ITB1</accession>
<evidence type="ECO:0000256" key="4">
    <source>
        <dbReference type="ARBA" id="ARBA00022989"/>
    </source>
</evidence>
<dbReference type="Proteomes" id="UP000189161">
    <property type="component" value="Unassembled WGS sequence"/>
</dbReference>
<dbReference type="InterPro" id="IPR050833">
    <property type="entry name" value="Poly_Biosynth_Transport"/>
</dbReference>
<feature type="transmembrane region" description="Helical" evidence="6">
    <location>
        <begin position="84"/>
        <end position="105"/>
    </location>
</feature>
<evidence type="ECO:0000256" key="2">
    <source>
        <dbReference type="ARBA" id="ARBA00022475"/>
    </source>
</evidence>
<evidence type="ECO:0000256" key="6">
    <source>
        <dbReference type="SAM" id="Phobius"/>
    </source>
</evidence>
<evidence type="ECO:0000313" key="7">
    <source>
        <dbReference type="EMBL" id="OOF45502.1"/>
    </source>
</evidence>
<dbReference type="GO" id="GO:0005886">
    <property type="term" value="C:plasma membrane"/>
    <property type="evidence" value="ECO:0007669"/>
    <property type="project" value="UniProtKB-SubCell"/>
</dbReference>
<feature type="transmembrane region" description="Helical" evidence="6">
    <location>
        <begin position="42"/>
        <end position="63"/>
    </location>
</feature>
<feature type="transmembrane region" description="Helical" evidence="6">
    <location>
        <begin position="356"/>
        <end position="377"/>
    </location>
</feature>
<feature type="transmembrane region" description="Helical" evidence="6">
    <location>
        <begin position="170"/>
        <end position="191"/>
    </location>
</feature>
<dbReference type="EMBL" id="MLHL01000095">
    <property type="protein sequence ID" value="OOF45502.1"/>
    <property type="molecule type" value="Genomic_DNA"/>
</dbReference>
<comment type="caution">
    <text evidence="7">The sequence shown here is derived from an EMBL/GenBank/DDBJ whole genome shotgun (WGS) entry which is preliminary data.</text>
</comment>
<dbReference type="PANTHER" id="PTHR30250">
    <property type="entry name" value="PST FAMILY PREDICTED COLANIC ACID TRANSPORTER"/>
    <property type="match status" value="1"/>
</dbReference>
<feature type="transmembrane region" description="Helical" evidence="6">
    <location>
        <begin position="7"/>
        <end position="30"/>
    </location>
</feature>
<name>A0A1V3ITB1_9PAST</name>
<dbReference type="AlphaFoldDB" id="A0A1V3ITB1"/>
<keyword evidence="5 6" id="KW-0472">Membrane</keyword>
<comment type="subcellular location">
    <subcellularLocation>
        <location evidence="1">Cell membrane</location>
        <topology evidence="1">Multi-pass membrane protein</topology>
    </subcellularLocation>
</comment>
<feature type="transmembrane region" description="Helical" evidence="6">
    <location>
        <begin position="111"/>
        <end position="133"/>
    </location>
</feature>
<keyword evidence="4 6" id="KW-1133">Transmembrane helix</keyword>
<keyword evidence="2" id="KW-1003">Cell membrane</keyword>
<evidence type="ECO:0000313" key="8">
    <source>
        <dbReference type="Proteomes" id="UP000189161"/>
    </source>
</evidence>
<feature type="transmembrane region" description="Helical" evidence="6">
    <location>
        <begin position="289"/>
        <end position="315"/>
    </location>
</feature>
<feature type="transmembrane region" description="Helical" evidence="6">
    <location>
        <begin position="212"/>
        <end position="234"/>
    </location>
</feature>
<feature type="transmembrane region" description="Helical" evidence="6">
    <location>
        <begin position="246"/>
        <end position="269"/>
    </location>
</feature>
<organism evidence="7 8">
    <name type="scientific">Rodentibacter trehalosifermentans</name>
    <dbReference type="NCBI Taxonomy" id="1908263"/>
    <lineage>
        <taxon>Bacteria</taxon>
        <taxon>Pseudomonadati</taxon>
        <taxon>Pseudomonadota</taxon>
        <taxon>Gammaproteobacteria</taxon>
        <taxon>Pasteurellales</taxon>
        <taxon>Pasteurellaceae</taxon>
        <taxon>Rodentibacter</taxon>
    </lineage>
</organism>
<feature type="transmembrane region" description="Helical" evidence="6">
    <location>
        <begin position="383"/>
        <end position="401"/>
    </location>
</feature>
<dbReference type="RefSeq" id="WP_077478857.1">
    <property type="nucleotide sequence ID" value="NZ_MLHL01000095.1"/>
</dbReference>
<evidence type="ECO:0000256" key="1">
    <source>
        <dbReference type="ARBA" id="ARBA00004651"/>
    </source>
</evidence>
<proteinExistence type="predicted"/>